<accession>A0A5E6V6Y2</accession>
<name>A0A5E6V6Y2_PSEFL</name>
<reference evidence="1 2" key="1">
    <citation type="submission" date="2019-09" db="EMBL/GenBank/DDBJ databases">
        <authorList>
            <person name="Chandra G."/>
            <person name="Truman W A."/>
        </authorList>
    </citation>
    <scope>NUCLEOTIDE SEQUENCE [LARGE SCALE GENOMIC DNA]</scope>
    <source>
        <strain evidence="1">PS624</strain>
    </source>
</reference>
<protein>
    <submittedName>
        <fullName evidence="1">Uncharacterized protein</fullName>
    </submittedName>
</protein>
<dbReference type="RefSeq" id="WP_150775741.1">
    <property type="nucleotide sequence ID" value="NZ_CABVGZ010000047.1"/>
</dbReference>
<dbReference type="Proteomes" id="UP000326241">
    <property type="component" value="Unassembled WGS sequence"/>
</dbReference>
<sequence>MTVYEDEWAFWDDIAGKYIMKHAGTDHNVNNVIEAASNYADRMVIARRKRKSEKIPVGDIPRMSATVKALMAEAAV</sequence>
<gene>
    <name evidence="1" type="ORF">PS624_03973</name>
</gene>
<proteinExistence type="predicted"/>
<evidence type="ECO:0000313" key="2">
    <source>
        <dbReference type="Proteomes" id="UP000326241"/>
    </source>
</evidence>
<evidence type="ECO:0000313" key="1">
    <source>
        <dbReference type="EMBL" id="VVN13832.1"/>
    </source>
</evidence>
<dbReference type="EMBL" id="CABVGZ010000047">
    <property type="protein sequence ID" value="VVN13832.1"/>
    <property type="molecule type" value="Genomic_DNA"/>
</dbReference>
<organism evidence="1 2">
    <name type="scientific">Pseudomonas fluorescens</name>
    <dbReference type="NCBI Taxonomy" id="294"/>
    <lineage>
        <taxon>Bacteria</taxon>
        <taxon>Pseudomonadati</taxon>
        <taxon>Pseudomonadota</taxon>
        <taxon>Gammaproteobacteria</taxon>
        <taxon>Pseudomonadales</taxon>
        <taxon>Pseudomonadaceae</taxon>
        <taxon>Pseudomonas</taxon>
    </lineage>
</organism>
<dbReference type="AlphaFoldDB" id="A0A5E6V6Y2"/>